<proteinExistence type="predicted"/>
<dbReference type="Pfam" id="PF03478">
    <property type="entry name" value="Beta-prop_KIB1-4"/>
    <property type="match status" value="1"/>
</dbReference>
<organism evidence="2 3">
    <name type="scientific">Nelumbo nucifera</name>
    <name type="common">Sacred lotus</name>
    <dbReference type="NCBI Taxonomy" id="4432"/>
    <lineage>
        <taxon>Eukaryota</taxon>
        <taxon>Viridiplantae</taxon>
        <taxon>Streptophyta</taxon>
        <taxon>Embryophyta</taxon>
        <taxon>Tracheophyta</taxon>
        <taxon>Spermatophyta</taxon>
        <taxon>Magnoliopsida</taxon>
        <taxon>Proteales</taxon>
        <taxon>Nelumbonaceae</taxon>
        <taxon>Nelumbo</taxon>
    </lineage>
</organism>
<dbReference type="RefSeq" id="XP_010256355.2">
    <property type="nucleotide sequence ID" value="XM_010258053.2"/>
</dbReference>
<dbReference type="AlphaFoldDB" id="A0A1U7ZS80"/>
<reference evidence="3" key="1">
    <citation type="submission" date="2025-08" db="UniProtKB">
        <authorList>
            <consortium name="RefSeq"/>
        </authorList>
    </citation>
    <scope>IDENTIFICATION</scope>
</reference>
<evidence type="ECO:0000313" key="3">
    <source>
        <dbReference type="RefSeq" id="XP_010256355.2"/>
    </source>
</evidence>
<name>A0A1U7ZS80_NELNU</name>
<dbReference type="PANTHER" id="PTHR33127">
    <property type="entry name" value="TRANSMEMBRANE PROTEIN"/>
    <property type="match status" value="1"/>
</dbReference>
<keyword evidence="2" id="KW-1185">Reference proteome</keyword>
<dbReference type="InterPro" id="IPR005174">
    <property type="entry name" value="KIB1-4_b-propeller"/>
</dbReference>
<dbReference type="SUPFAM" id="SSF81383">
    <property type="entry name" value="F-box domain"/>
    <property type="match status" value="1"/>
</dbReference>
<sequence>MAMKLALDCGEERGVAAELKDEEQGQEMEDEKRPWADLPMDLIELVQLGLFMGDCIRLRLVCKAWLQISPPPRSLPEILSKRCSSPCLTLSPATSSKRFSSPSFRRNLKATSPGAGMCSFFFPIYSNNYVFEIPELVDADIRHAKYGWLLMPRGRNSIFFFNPSTRTTINLPDIDYACEILGVSFSAPPTCSDCVVLAQFDCSPKSVSIYVCRRGESDWTNYRIENKNKVKFVASNSNPVFHEGRFYCLGKDGRVGAFDPSLGENGWTVLPKVIGH</sequence>
<accession>A0A1U7ZS80</accession>
<protein>
    <submittedName>
        <fullName evidence="3">F-box/kelch-repeat protein At1g57790-like</fullName>
    </submittedName>
</protein>
<dbReference type="OMA" id="PDIDYAC"/>
<gene>
    <name evidence="3" type="primary">LOC104596773</name>
</gene>
<evidence type="ECO:0000259" key="1">
    <source>
        <dbReference type="Pfam" id="PF03478"/>
    </source>
</evidence>
<dbReference type="InParanoid" id="A0A1U7ZS80"/>
<dbReference type="KEGG" id="nnu:104596773"/>
<feature type="domain" description="KIB1-4 beta-propeller" evidence="1">
    <location>
        <begin position="126"/>
        <end position="261"/>
    </location>
</feature>
<dbReference type="Proteomes" id="UP000189703">
    <property type="component" value="Unplaced"/>
</dbReference>
<dbReference type="eggNOG" id="ENOG502SM6G">
    <property type="taxonomic scope" value="Eukaryota"/>
</dbReference>
<dbReference type="GeneID" id="104596773"/>
<dbReference type="OrthoDB" id="1863935at2759"/>
<evidence type="ECO:0000313" key="2">
    <source>
        <dbReference type="Proteomes" id="UP000189703"/>
    </source>
</evidence>
<dbReference type="InterPro" id="IPR036047">
    <property type="entry name" value="F-box-like_dom_sf"/>
</dbReference>
<dbReference type="PANTHER" id="PTHR33127:SF5">
    <property type="entry name" value="TRANSMEMBRANE PROTEIN"/>
    <property type="match status" value="1"/>
</dbReference>